<sequence>MQKIIQGESSNMELEITEKIEKQDEDTIFQGLLKYNLARLEDKNPVDLGIYIRDKAGKIVAGFIGVTHGNWLSIKYLWVSEKLRYKGTGSQLLYKAEKIAKERGCKYVFLDTFSFQAPKFYEKFGYHKVFSLENYPLTGKRYYFRKIL</sequence>
<gene>
    <name evidence="2" type="ORF">HMPREF0220_1574</name>
</gene>
<comment type="caution">
    <text evidence="2">The sequence shown here is derived from an EMBL/GenBank/DDBJ whole genome shotgun (WGS) entry which is preliminary data.</text>
</comment>
<dbReference type="InterPro" id="IPR016181">
    <property type="entry name" value="Acyl_CoA_acyltransferase"/>
</dbReference>
<dbReference type="AlphaFoldDB" id="D5Q3U2"/>
<evidence type="ECO:0000259" key="1">
    <source>
        <dbReference type="PROSITE" id="PS51186"/>
    </source>
</evidence>
<dbReference type="InterPro" id="IPR000182">
    <property type="entry name" value="GNAT_dom"/>
</dbReference>
<dbReference type="SUPFAM" id="SSF55729">
    <property type="entry name" value="Acyl-CoA N-acyltransferases (Nat)"/>
    <property type="match status" value="1"/>
</dbReference>
<organism evidence="2 3">
    <name type="scientific">Clostridioides difficile NAP08</name>
    <dbReference type="NCBI Taxonomy" id="525259"/>
    <lineage>
        <taxon>Bacteria</taxon>
        <taxon>Bacillati</taxon>
        <taxon>Bacillota</taxon>
        <taxon>Clostridia</taxon>
        <taxon>Peptostreptococcales</taxon>
        <taxon>Peptostreptococcaceae</taxon>
        <taxon>Clostridioides</taxon>
    </lineage>
</organism>
<dbReference type="HOGENOM" id="CLU_115862_2_0_9"/>
<dbReference type="Gene3D" id="3.40.630.30">
    <property type="match status" value="1"/>
</dbReference>
<accession>D5Q3U2</accession>
<protein>
    <submittedName>
        <fullName evidence="2">Acetyltransferase, GNAT family</fullName>
    </submittedName>
</protein>
<evidence type="ECO:0000313" key="2">
    <source>
        <dbReference type="EMBL" id="EFH07262.1"/>
    </source>
</evidence>
<dbReference type="PROSITE" id="PS51186">
    <property type="entry name" value="GNAT"/>
    <property type="match status" value="1"/>
</dbReference>
<dbReference type="EMBL" id="ADNX01000039">
    <property type="protein sequence ID" value="EFH07262.1"/>
    <property type="molecule type" value="Genomic_DNA"/>
</dbReference>
<dbReference type="CDD" id="cd04301">
    <property type="entry name" value="NAT_SF"/>
    <property type="match status" value="1"/>
</dbReference>
<dbReference type="Proteomes" id="UP000003227">
    <property type="component" value="Unassembled WGS sequence"/>
</dbReference>
<dbReference type="GO" id="GO:0016747">
    <property type="term" value="F:acyltransferase activity, transferring groups other than amino-acyl groups"/>
    <property type="evidence" value="ECO:0007669"/>
    <property type="project" value="InterPro"/>
</dbReference>
<name>D5Q3U2_CLODI</name>
<dbReference type="Pfam" id="PF00583">
    <property type="entry name" value="Acetyltransf_1"/>
    <property type="match status" value="1"/>
</dbReference>
<proteinExistence type="predicted"/>
<feature type="domain" description="N-acetyltransferase" evidence="1">
    <location>
        <begin position="7"/>
        <end position="148"/>
    </location>
</feature>
<evidence type="ECO:0000313" key="3">
    <source>
        <dbReference type="Proteomes" id="UP000003227"/>
    </source>
</evidence>
<reference evidence="2 3" key="1">
    <citation type="submission" date="2010-05" db="EMBL/GenBank/DDBJ databases">
        <authorList>
            <person name="Qin X."/>
            <person name="Bachman B."/>
            <person name="Battles P."/>
            <person name="Bell A."/>
            <person name="Bess C."/>
            <person name="Bickham C."/>
            <person name="Chaboub L."/>
            <person name="Chen D."/>
            <person name="Coyle M."/>
            <person name="Deiros D.R."/>
            <person name="Dinh H."/>
            <person name="Forbes L."/>
            <person name="Fowler G."/>
            <person name="Francisco L."/>
            <person name="Fu Q."/>
            <person name="Gubbala S."/>
            <person name="Hale W."/>
            <person name="Han Y."/>
            <person name="Hemphill L."/>
            <person name="Highlander S.K."/>
            <person name="Hirani K."/>
            <person name="Hogues M."/>
            <person name="Jackson L."/>
            <person name="Jakkamsetti A."/>
            <person name="Javaid M."/>
            <person name="Jiang H."/>
            <person name="Korchina V."/>
            <person name="Kovar C."/>
            <person name="Lara F."/>
            <person name="Lee S."/>
            <person name="Mata R."/>
            <person name="Mathew T."/>
            <person name="Moen C."/>
            <person name="Morales K."/>
            <person name="Munidasa M."/>
            <person name="Nazareth L."/>
            <person name="Ngo R."/>
            <person name="Nguyen L."/>
            <person name="Okwuonu G."/>
            <person name="Ongeri F."/>
            <person name="Patil S."/>
            <person name="Petrosino J."/>
            <person name="Pham C."/>
            <person name="Pham P."/>
            <person name="Pu L.-L."/>
            <person name="Puazo M."/>
            <person name="Raj R."/>
            <person name="Reid J."/>
            <person name="Rouhana J."/>
            <person name="Saada N."/>
            <person name="Shang Y."/>
            <person name="Simmons D."/>
            <person name="Thornton R."/>
            <person name="Warren J."/>
            <person name="Weissenberger G."/>
            <person name="Zhang J."/>
            <person name="Zhang L."/>
            <person name="Zhou C."/>
            <person name="Zhu D."/>
            <person name="Muzny D."/>
            <person name="Worley K."/>
            <person name="Gibbs R."/>
        </authorList>
    </citation>
    <scope>NUCLEOTIDE SEQUENCE [LARGE SCALE GENOMIC DNA]</scope>
    <source>
        <strain evidence="2 3">NAP08</strain>
    </source>
</reference>
<keyword evidence="2" id="KW-0808">Transferase</keyword>